<dbReference type="PANTHER" id="PTHR14950:SF70">
    <property type="entry name" value="ENDORIBONUCLEASE DICER HOMOLOG 2"/>
    <property type="match status" value="1"/>
</dbReference>
<dbReference type="GO" id="GO:0016787">
    <property type="term" value="F:hydrolase activity"/>
    <property type="evidence" value="ECO:0007669"/>
    <property type="project" value="UniProtKB-KW"/>
</dbReference>
<proteinExistence type="predicted"/>
<evidence type="ECO:0000256" key="2">
    <source>
        <dbReference type="ARBA" id="ARBA00022801"/>
    </source>
</evidence>
<evidence type="ECO:0000259" key="4">
    <source>
        <dbReference type="PROSITE" id="PS50821"/>
    </source>
</evidence>
<keyword evidence="2" id="KW-0378">Hydrolase</keyword>
<dbReference type="GO" id="GO:0003723">
    <property type="term" value="F:RNA binding"/>
    <property type="evidence" value="ECO:0007669"/>
    <property type="project" value="InterPro"/>
</dbReference>
<evidence type="ECO:0000313" key="7">
    <source>
        <dbReference type="Proteomes" id="UP000002051"/>
    </source>
</evidence>
<dbReference type="GO" id="GO:0000166">
    <property type="term" value="F:nucleotide binding"/>
    <property type="evidence" value="ECO:0007669"/>
    <property type="project" value="UniProtKB-KW"/>
</dbReference>
<dbReference type="STRING" id="3880.A0A072VL90"/>
<dbReference type="InterPro" id="IPR003100">
    <property type="entry name" value="PAZ_dom"/>
</dbReference>
<dbReference type="PROSITE" id="PS50821">
    <property type="entry name" value="PAZ"/>
    <property type="match status" value="1"/>
</dbReference>
<evidence type="ECO:0000256" key="3">
    <source>
        <dbReference type="SAM" id="Phobius"/>
    </source>
</evidence>
<protein>
    <submittedName>
        <fullName evidence="5">Endoribonuclease dicer-like protein</fullName>
    </submittedName>
</protein>
<dbReference type="Proteomes" id="UP000002051">
    <property type="component" value="Unassembled WGS sequence"/>
</dbReference>
<reference evidence="6" key="3">
    <citation type="submission" date="2015-04" db="UniProtKB">
        <authorList>
            <consortium name="EnsemblPlants"/>
        </authorList>
    </citation>
    <scope>IDENTIFICATION</scope>
    <source>
        <strain evidence="6">cv. Jemalong A17</strain>
    </source>
</reference>
<evidence type="ECO:0000313" key="5">
    <source>
        <dbReference type="EMBL" id="KEH42208.1"/>
    </source>
</evidence>
<dbReference type="Gene3D" id="2.170.260.10">
    <property type="entry name" value="paz domain"/>
    <property type="match status" value="1"/>
</dbReference>
<dbReference type="AlphaFoldDB" id="A0A072VL90"/>
<keyword evidence="3" id="KW-0472">Membrane</keyword>
<dbReference type="EMBL" id="CM001217">
    <property type="protein sequence ID" value="KEH42208.1"/>
    <property type="molecule type" value="Genomic_DNA"/>
</dbReference>
<keyword evidence="1" id="KW-0547">Nucleotide-binding</keyword>
<gene>
    <name evidence="5" type="ordered locus">MTR_1g063410</name>
</gene>
<accession>A0A072VL90</accession>
<dbReference type="HOGENOM" id="CLU_2030131_0_0_1"/>
<feature type="transmembrane region" description="Helical" evidence="3">
    <location>
        <begin position="88"/>
        <end position="108"/>
    </location>
</feature>
<reference evidence="5 7" key="1">
    <citation type="journal article" date="2011" name="Nature">
        <title>The Medicago genome provides insight into the evolution of rhizobial symbioses.</title>
        <authorList>
            <person name="Young N.D."/>
            <person name="Debelle F."/>
            <person name="Oldroyd G.E."/>
            <person name="Geurts R."/>
            <person name="Cannon S.B."/>
            <person name="Udvardi M.K."/>
            <person name="Benedito V.A."/>
            <person name="Mayer K.F."/>
            <person name="Gouzy J."/>
            <person name="Schoof H."/>
            <person name="Van de Peer Y."/>
            <person name="Proost S."/>
            <person name="Cook D.R."/>
            <person name="Meyers B.C."/>
            <person name="Spannagl M."/>
            <person name="Cheung F."/>
            <person name="De Mita S."/>
            <person name="Krishnakumar V."/>
            <person name="Gundlach H."/>
            <person name="Zhou S."/>
            <person name="Mudge J."/>
            <person name="Bharti A.K."/>
            <person name="Murray J.D."/>
            <person name="Naoumkina M.A."/>
            <person name="Rosen B."/>
            <person name="Silverstein K.A."/>
            <person name="Tang H."/>
            <person name="Rombauts S."/>
            <person name="Zhao P.X."/>
            <person name="Zhou P."/>
            <person name="Barbe V."/>
            <person name="Bardou P."/>
            <person name="Bechner M."/>
            <person name="Bellec A."/>
            <person name="Berger A."/>
            <person name="Berges H."/>
            <person name="Bidwell S."/>
            <person name="Bisseling T."/>
            <person name="Choisne N."/>
            <person name="Couloux A."/>
            <person name="Denny R."/>
            <person name="Deshpande S."/>
            <person name="Dai X."/>
            <person name="Doyle J.J."/>
            <person name="Dudez A.M."/>
            <person name="Farmer A.D."/>
            <person name="Fouteau S."/>
            <person name="Franken C."/>
            <person name="Gibelin C."/>
            <person name="Gish J."/>
            <person name="Goldstein S."/>
            <person name="Gonzalez A.J."/>
            <person name="Green P.J."/>
            <person name="Hallab A."/>
            <person name="Hartog M."/>
            <person name="Hua A."/>
            <person name="Humphray S.J."/>
            <person name="Jeong D.H."/>
            <person name="Jing Y."/>
            <person name="Jocker A."/>
            <person name="Kenton S.M."/>
            <person name="Kim D.J."/>
            <person name="Klee K."/>
            <person name="Lai H."/>
            <person name="Lang C."/>
            <person name="Lin S."/>
            <person name="Macmil S.L."/>
            <person name="Magdelenat G."/>
            <person name="Matthews L."/>
            <person name="McCorrison J."/>
            <person name="Monaghan E.L."/>
            <person name="Mun J.H."/>
            <person name="Najar F.Z."/>
            <person name="Nicholson C."/>
            <person name="Noirot C."/>
            <person name="O'Bleness M."/>
            <person name="Paule C.R."/>
            <person name="Poulain J."/>
            <person name="Prion F."/>
            <person name="Qin B."/>
            <person name="Qu C."/>
            <person name="Retzel E.F."/>
            <person name="Riddle C."/>
            <person name="Sallet E."/>
            <person name="Samain S."/>
            <person name="Samson N."/>
            <person name="Sanders I."/>
            <person name="Saurat O."/>
            <person name="Scarpelli C."/>
            <person name="Schiex T."/>
            <person name="Segurens B."/>
            <person name="Severin A.J."/>
            <person name="Sherrier D.J."/>
            <person name="Shi R."/>
            <person name="Sims S."/>
            <person name="Singer S.R."/>
            <person name="Sinharoy S."/>
            <person name="Sterck L."/>
            <person name="Viollet A."/>
            <person name="Wang B.B."/>
            <person name="Wang K."/>
            <person name="Wang M."/>
            <person name="Wang X."/>
            <person name="Warfsmann J."/>
            <person name="Weissenbach J."/>
            <person name="White D.D."/>
            <person name="White J.D."/>
            <person name="Wiley G.B."/>
            <person name="Wincker P."/>
            <person name="Xing Y."/>
            <person name="Yang L."/>
            <person name="Yao Z."/>
            <person name="Ying F."/>
            <person name="Zhai J."/>
            <person name="Zhou L."/>
            <person name="Zuber A."/>
            <person name="Denarie J."/>
            <person name="Dixon R.A."/>
            <person name="May G.D."/>
            <person name="Schwartz D.C."/>
            <person name="Rogers J."/>
            <person name="Quetier F."/>
            <person name="Town C.D."/>
            <person name="Roe B.A."/>
        </authorList>
    </citation>
    <scope>NUCLEOTIDE SEQUENCE [LARGE SCALE GENOMIC DNA]</scope>
    <source>
        <strain evidence="5">A17</strain>
        <strain evidence="6 7">cv. Jemalong A17</strain>
    </source>
</reference>
<evidence type="ECO:0000313" key="6">
    <source>
        <dbReference type="EnsemblPlants" id="KEH42208"/>
    </source>
</evidence>
<keyword evidence="3" id="KW-1133">Transmembrane helix</keyword>
<keyword evidence="7" id="KW-1185">Reference proteome</keyword>
<dbReference type="PANTHER" id="PTHR14950">
    <property type="entry name" value="DICER-RELATED"/>
    <property type="match status" value="1"/>
</dbReference>
<dbReference type="EnsemblPlants" id="KEH42208">
    <property type="protein sequence ID" value="KEH42208"/>
    <property type="gene ID" value="MTR_1g063410"/>
</dbReference>
<evidence type="ECO:0000256" key="1">
    <source>
        <dbReference type="ARBA" id="ARBA00022741"/>
    </source>
</evidence>
<organism evidence="5 7">
    <name type="scientific">Medicago truncatula</name>
    <name type="common">Barrel medic</name>
    <name type="synonym">Medicago tribuloides</name>
    <dbReference type="NCBI Taxonomy" id="3880"/>
    <lineage>
        <taxon>Eukaryota</taxon>
        <taxon>Viridiplantae</taxon>
        <taxon>Streptophyta</taxon>
        <taxon>Embryophyta</taxon>
        <taxon>Tracheophyta</taxon>
        <taxon>Spermatophyta</taxon>
        <taxon>Magnoliopsida</taxon>
        <taxon>eudicotyledons</taxon>
        <taxon>Gunneridae</taxon>
        <taxon>Pentapetalae</taxon>
        <taxon>rosids</taxon>
        <taxon>fabids</taxon>
        <taxon>Fabales</taxon>
        <taxon>Fabaceae</taxon>
        <taxon>Papilionoideae</taxon>
        <taxon>50 kb inversion clade</taxon>
        <taxon>NPAAA clade</taxon>
        <taxon>Hologalegina</taxon>
        <taxon>IRL clade</taxon>
        <taxon>Trifolieae</taxon>
        <taxon>Medicago</taxon>
    </lineage>
</organism>
<feature type="domain" description="PAZ" evidence="4">
    <location>
        <begin position="1"/>
        <end position="80"/>
    </location>
</feature>
<reference evidence="5 7" key="2">
    <citation type="journal article" date="2014" name="BMC Genomics">
        <title>An improved genome release (version Mt4.0) for the model legume Medicago truncatula.</title>
        <authorList>
            <person name="Tang H."/>
            <person name="Krishnakumar V."/>
            <person name="Bidwell S."/>
            <person name="Rosen B."/>
            <person name="Chan A."/>
            <person name="Zhou S."/>
            <person name="Gentzbittel L."/>
            <person name="Childs K.L."/>
            <person name="Yandell M."/>
            <person name="Gundlach H."/>
            <person name="Mayer K.F."/>
            <person name="Schwartz D.C."/>
            <person name="Town C.D."/>
        </authorList>
    </citation>
    <scope>GENOME REANNOTATION</scope>
    <source>
        <strain evidence="5">A17</strain>
        <strain evidence="6 7">cv. Jemalong A17</strain>
    </source>
</reference>
<name>A0A072VL90_MEDTR</name>
<sequence length="122" mass="14209">MDLDGNSPLEVGDGEVTTYKKYFGQNFRHDIQLRFEHQCLLKARHVFPAKNYCHEYRQAKDRDVSMAFVELPPELCSIIMSPISVRTLYSFSFIPSIMHILESLLLALNFKKMHLNQMQGND</sequence>
<keyword evidence="3" id="KW-0812">Transmembrane</keyword>